<proteinExistence type="predicted"/>
<evidence type="ECO:0008006" key="4">
    <source>
        <dbReference type="Google" id="ProtNLM"/>
    </source>
</evidence>
<evidence type="ECO:0000256" key="1">
    <source>
        <dbReference type="SAM" id="MobiDB-lite"/>
    </source>
</evidence>
<gene>
    <name evidence="2" type="ORF">QX249_09035</name>
</gene>
<dbReference type="RefSeq" id="WP_311019574.1">
    <property type="nucleotide sequence ID" value="NZ_JAUHGG010000003.1"/>
</dbReference>
<feature type="compositionally biased region" description="Low complexity" evidence="1">
    <location>
        <begin position="1081"/>
        <end position="1098"/>
    </location>
</feature>
<name>A0AAW8PX30_VIBPH</name>
<dbReference type="EMBL" id="JAUHGG010000003">
    <property type="protein sequence ID" value="MDS1820797.1"/>
    <property type="molecule type" value="Genomic_DNA"/>
</dbReference>
<accession>A0AAW8PX30</accession>
<protein>
    <recommendedName>
        <fullName evidence="4">Toprim domain-containing protein</fullName>
    </recommendedName>
</protein>
<sequence>MIDIKFTEKRPEHAENEFSARRFSLPDNREARMQYEVDGVGVEIIGKPNILAGKMELIVSRFSKSRPTDKVEHSAFVNLNQIIRIEVDSSDPSNVGVMEGEIARFCTDKLSSYFKNNDTEFDYVAMSESLVADPDVSVISCAELDHSLKQSIYRKAMNAKVPFLTSDQRELALEPNISGGASRRKSASKRAMVDLGALSEASSSTSLNNSISNRVTASRTEKDGVVNYSFVQPTPEGRKGATDPFEVVINVELKKISGGRRLVSVSQPSRNGSWTFAKGTLPKSDSETEQEKVLIESVSEAVGASVTEGGFFKRNPFVRDSMDMYVSGFDEELKARVPELNITSSARLSMADQPVAFILTALNDLNYLDVQVAKSDSQDQKVYSLRGADSLNLVTVCAESVAANRWGDRSPIQWLVPNGKIRPNNSSRLIDSLVKYGILDLKAFNGNKEKAVKEISKSVLAYIGDPKNSTMTIGHAMNDGRGAVLKALPPLPTATSDTALLEKFEAYLRGRGISQSVIDVAKSQNIIYPSIDGDHREAVSMVAFDDFGDVTKPIVQRFVPSSDGKWTKMFVKSAPTSGTAHIVKAKDEKYIVLGEANIDMYAFLSAIELAGGDKSMYSAYSLMSATNVPSWFENSFSLLLPKDKDDGDGYLVDKTYEIRDKSELSENLSRFFGSAESVKFVDDGRPSSKAALNFFNKVMEFSGVPSNKISVVYSENRLTDVPSDNQMVFDRTCFERTMEAAGVSLNDDGELVYTHEHVVYTAIVTDEHKAEAKRRVMEKSGDSKFILAFDNDLAGHSKSASLYKFFKLVGVPCNPVVVPFESKSDMEFASSLVVDSALKELDPLSFGFNEFLLLNDMNDFLKKMQGSDNERQRLIKEFGDQVKGTVDGDKLVDDTLKVAKALDQQKTLMESTYSHIFNAAKSLGEHRKKYGLASRKGRDAVKLWEKDKTEKVNTLKALISDQRIPESHRRYLSMTKKIQDHLSEPRPRGNSFARTLSDEAFNQVRDLAKQLTEHNPKFKDAKNNPESKAEWASKKDQLVSDIKIAYESLNDRAKQNIQKNKTVVKALAIIEKSNSYGQNQSSPNRSSSHKPSSMSNRV</sequence>
<feature type="region of interest" description="Disordered" evidence="1">
    <location>
        <begin position="1074"/>
        <end position="1098"/>
    </location>
</feature>
<reference evidence="2" key="1">
    <citation type="submission" date="2023-06" db="EMBL/GenBank/DDBJ databases">
        <title>Genomic Diversity of Vibrio spp. and Metagenomic Analysis of Pathogens in Florida Gulf Coastal Waters Following Hurricane Ian.</title>
        <authorList>
            <person name="Brumfield K.D."/>
        </authorList>
    </citation>
    <scope>NUCLEOTIDE SEQUENCE</scope>
    <source>
        <strain evidence="2">WBS2B-138</strain>
    </source>
</reference>
<comment type="caution">
    <text evidence="2">The sequence shown here is derived from an EMBL/GenBank/DDBJ whole genome shotgun (WGS) entry which is preliminary data.</text>
</comment>
<evidence type="ECO:0000313" key="3">
    <source>
        <dbReference type="Proteomes" id="UP001253193"/>
    </source>
</evidence>
<organism evidence="2 3">
    <name type="scientific">Vibrio parahaemolyticus</name>
    <dbReference type="NCBI Taxonomy" id="670"/>
    <lineage>
        <taxon>Bacteria</taxon>
        <taxon>Pseudomonadati</taxon>
        <taxon>Pseudomonadota</taxon>
        <taxon>Gammaproteobacteria</taxon>
        <taxon>Vibrionales</taxon>
        <taxon>Vibrionaceae</taxon>
        <taxon>Vibrio</taxon>
    </lineage>
</organism>
<dbReference type="Proteomes" id="UP001253193">
    <property type="component" value="Unassembled WGS sequence"/>
</dbReference>
<dbReference type="AlphaFoldDB" id="A0AAW8PX30"/>
<evidence type="ECO:0000313" key="2">
    <source>
        <dbReference type="EMBL" id="MDS1820797.1"/>
    </source>
</evidence>
<feature type="region of interest" description="Disordered" evidence="1">
    <location>
        <begin position="1012"/>
        <end position="1034"/>
    </location>
</feature>